<feature type="domain" description="Major facilitator superfamily (MFS) profile" evidence="11">
    <location>
        <begin position="22"/>
        <end position="453"/>
    </location>
</feature>
<feature type="transmembrane region" description="Helical" evidence="10">
    <location>
        <begin position="146"/>
        <end position="164"/>
    </location>
</feature>
<feature type="transmembrane region" description="Helical" evidence="10">
    <location>
        <begin position="399"/>
        <end position="419"/>
    </location>
</feature>
<evidence type="ECO:0000313" key="13">
    <source>
        <dbReference type="Proteomes" id="UP000500767"/>
    </source>
</evidence>
<dbReference type="SUPFAM" id="SSF103473">
    <property type="entry name" value="MFS general substrate transporter"/>
    <property type="match status" value="1"/>
</dbReference>
<evidence type="ECO:0000256" key="9">
    <source>
        <dbReference type="RuleBase" id="RU003346"/>
    </source>
</evidence>
<dbReference type="PRINTS" id="PR00171">
    <property type="entry name" value="SUGRTRNSPORT"/>
</dbReference>
<feature type="transmembrane region" description="Helical" evidence="10">
    <location>
        <begin position="12"/>
        <end position="35"/>
    </location>
</feature>
<dbReference type="PANTHER" id="PTHR48020">
    <property type="entry name" value="PROTON MYO-INOSITOL COTRANSPORTER"/>
    <property type="match status" value="1"/>
</dbReference>
<keyword evidence="5" id="KW-0762">Sugar transport</keyword>
<feature type="transmembrane region" description="Helical" evidence="10">
    <location>
        <begin position="112"/>
        <end position="134"/>
    </location>
</feature>
<sequence>MSTVPNVEPEVAATMTPWLVVVLAVILLSGALFGYDQGVISGALTSIKREFSLSALLVEVVTSWVTLGALFGALLGGELADRIGRQRAVLIAGVVFTLGSLVEAFAPGTLMLVGGRLIVGFGVGVAAVAAPLYAAELAPAALRGRFVSAYQLAVAGGIFAAYLVDGWLSEAGAWRWMLGLSAAPGLMLIAVGLLAPQSPRWLMRVGRRTDAATQMRKIHPGTDPGPALDAIATTLANDRGQASWAEVFGKRWRRPLLVGVGLAVFQQITGVNAVIYYADQIFQAAGFTTQAAQTTVTTWAVGGVNVAATFIAIAFIDRLGRRKLLLAGLFGMTLSLVVVGAAFEFITTGNAPHPAATSTAGIVTLVALVVFIACFAFSLGPVVWTVINEISPGHIRGRAVAVATAVNWAAAFFVSQIFLTLIDTLGNSFTFWLFGLFCIVGWIWVFYAVPETKGRSLEQIQLLWKKSEPEHAG</sequence>
<protein>
    <submittedName>
        <fullName evidence="12">Sugar porter family MFS transporter</fullName>
    </submittedName>
</protein>
<dbReference type="PROSITE" id="PS50850">
    <property type="entry name" value="MFS"/>
    <property type="match status" value="1"/>
</dbReference>
<dbReference type="InterPro" id="IPR003663">
    <property type="entry name" value="Sugar/inositol_transpt"/>
</dbReference>
<keyword evidence="7 10" id="KW-1133">Transmembrane helix</keyword>
<comment type="subcellular location">
    <subcellularLocation>
        <location evidence="1">Cell membrane</location>
        <topology evidence="1">Multi-pass membrane protein</topology>
    </subcellularLocation>
</comment>
<dbReference type="GO" id="GO:0022857">
    <property type="term" value="F:transmembrane transporter activity"/>
    <property type="evidence" value="ECO:0007669"/>
    <property type="project" value="InterPro"/>
</dbReference>
<gene>
    <name evidence="12" type="ORF">HN018_27890</name>
</gene>
<keyword evidence="3 9" id="KW-0813">Transport</keyword>
<feature type="transmembrane region" description="Helical" evidence="10">
    <location>
        <begin position="324"/>
        <end position="343"/>
    </location>
</feature>
<dbReference type="InterPro" id="IPR050814">
    <property type="entry name" value="Myo-inositol_Transporter"/>
</dbReference>
<dbReference type="EMBL" id="CP053713">
    <property type="protein sequence ID" value="QKE93949.1"/>
    <property type="molecule type" value="Genomic_DNA"/>
</dbReference>
<evidence type="ECO:0000256" key="5">
    <source>
        <dbReference type="ARBA" id="ARBA00022597"/>
    </source>
</evidence>
<feature type="transmembrane region" description="Helical" evidence="10">
    <location>
        <begin position="298"/>
        <end position="317"/>
    </location>
</feature>
<evidence type="ECO:0000256" key="7">
    <source>
        <dbReference type="ARBA" id="ARBA00022989"/>
    </source>
</evidence>
<accession>A0A6M8HZI7</accession>
<keyword evidence="12" id="KW-0614">Plasmid</keyword>
<evidence type="ECO:0000256" key="8">
    <source>
        <dbReference type="ARBA" id="ARBA00023136"/>
    </source>
</evidence>
<feature type="transmembrane region" description="Helical" evidence="10">
    <location>
        <begin position="363"/>
        <end position="387"/>
    </location>
</feature>
<evidence type="ECO:0000256" key="2">
    <source>
        <dbReference type="ARBA" id="ARBA00010992"/>
    </source>
</evidence>
<keyword evidence="6 10" id="KW-0812">Transmembrane</keyword>
<dbReference type="GO" id="GO:0005886">
    <property type="term" value="C:plasma membrane"/>
    <property type="evidence" value="ECO:0007669"/>
    <property type="project" value="UniProtKB-SubCell"/>
</dbReference>
<evidence type="ECO:0000256" key="3">
    <source>
        <dbReference type="ARBA" id="ARBA00022448"/>
    </source>
</evidence>
<feature type="transmembrane region" description="Helical" evidence="10">
    <location>
        <begin position="55"/>
        <end position="76"/>
    </location>
</feature>
<comment type="similarity">
    <text evidence="2 9">Belongs to the major facilitator superfamily. Sugar transporter (TC 2.A.1.1) family.</text>
</comment>
<dbReference type="NCBIfam" id="TIGR00879">
    <property type="entry name" value="SP"/>
    <property type="match status" value="1"/>
</dbReference>
<feature type="transmembrane region" description="Helical" evidence="10">
    <location>
        <begin position="88"/>
        <end position="106"/>
    </location>
</feature>
<proteinExistence type="inferred from homology"/>
<dbReference type="PROSITE" id="PS00216">
    <property type="entry name" value="SUGAR_TRANSPORT_1"/>
    <property type="match status" value="1"/>
</dbReference>
<evidence type="ECO:0000256" key="10">
    <source>
        <dbReference type="SAM" id="Phobius"/>
    </source>
</evidence>
<feature type="transmembrane region" description="Helical" evidence="10">
    <location>
        <begin position="256"/>
        <end position="278"/>
    </location>
</feature>
<keyword evidence="4" id="KW-1003">Cell membrane</keyword>
<keyword evidence="8 10" id="KW-0472">Membrane</keyword>
<dbReference type="InterPro" id="IPR036259">
    <property type="entry name" value="MFS_trans_sf"/>
</dbReference>
<dbReference type="KEGG" id="lck:HN018_27890"/>
<evidence type="ECO:0000256" key="4">
    <source>
        <dbReference type="ARBA" id="ARBA00022475"/>
    </source>
</evidence>
<dbReference type="Gene3D" id="1.20.1250.20">
    <property type="entry name" value="MFS general substrate transporter like domains"/>
    <property type="match status" value="1"/>
</dbReference>
<dbReference type="FunFam" id="1.20.1250.20:FF:000218">
    <property type="entry name" value="facilitated trehalose transporter Tret1"/>
    <property type="match status" value="1"/>
</dbReference>
<dbReference type="PROSITE" id="PS00217">
    <property type="entry name" value="SUGAR_TRANSPORT_2"/>
    <property type="match status" value="1"/>
</dbReference>
<dbReference type="RefSeq" id="WP_171837227.1">
    <property type="nucleotide sequence ID" value="NZ_CP053713.1"/>
</dbReference>
<dbReference type="InterPro" id="IPR005829">
    <property type="entry name" value="Sugar_transporter_CS"/>
</dbReference>
<reference evidence="12 13" key="1">
    <citation type="journal article" date="2014" name="World J. Microbiol. Biotechnol.">
        <title>Biodiversity and physiological characteristics of Antarctic and Arctic lichens-associated bacteria.</title>
        <authorList>
            <person name="Lee Y.M."/>
            <person name="Kim E.H."/>
            <person name="Lee H.K."/>
            <person name="Hong S.G."/>
        </authorList>
    </citation>
    <scope>NUCLEOTIDE SEQUENCE [LARGE SCALE GENOMIC DNA]</scope>
    <source>
        <strain evidence="12 13">PAMC 26569</strain>
        <plasmid evidence="12">unnamed6</plasmid>
    </source>
</reference>
<dbReference type="Pfam" id="PF00083">
    <property type="entry name" value="Sugar_tr"/>
    <property type="match status" value="1"/>
</dbReference>
<evidence type="ECO:0000313" key="12">
    <source>
        <dbReference type="EMBL" id="QKE93949.1"/>
    </source>
</evidence>
<feature type="transmembrane region" description="Helical" evidence="10">
    <location>
        <begin position="176"/>
        <end position="195"/>
    </location>
</feature>
<dbReference type="AlphaFoldDB" id="A0A6M8HZI7"/>
<dbReference type="PANTHER" id="PTHR48020:SF12">
    <property type="entry name" value="PROTON MYO-INOSITOL COTRANSPORTER"/>
    <property type="match status" value="1"/>
</dbReference>
<organism evidence="12 13">
    <name type="scientific">Lichenicola cladoniae</name>
    <dbReference type="NCBI Taxonomy" id="1484109"/>
    <lineage>
        <taxon>Bacteria</taxon>
        <taxon>Pseudomonadati</taxon>
        <taxon>Pseudomonadota</taxon>
        <taxon>Alphaproteobacteria</taxon>
        <taxon>Acetobacterales</taxon>
        <taxon>Acetobacteraceae</taxon>
        <taxon>Lichenicola</taxon>
    </lineage>
</organism>
<dbReference type="Proteomes" id="UP000500767">
    <property type="component" value="Plasmid unnamed6"/>
</dbReference>
<evidence type="ECO:0000259" key="11">
    <source>
        <dbReference type="PROSITE" id="PS50850"/>
    </source>
</evidence>
<dbReference type="InterPro" id="IPR005828">
    <property type="entry name" value="MFS_sugar_transport-like"/>
</dbReference>
<evidence type="ECO:0000256" key="6">
    <source>
        <dbReference type="ARBA" id="ARBA00022692"/>
    </source>
</evidence>
<feature type="transmembrane region" description="Helical" evidence="10">
    <location>
        <begin position="431"/>
        <end position="449"/>
    </location>
</feature>
<geneLocation type="plasmid" evidence="12 13">
    <name>unnamed6</name>
</geneLocation>
<evidence type="ECO:0000256" key="1">
    <source>
        <dbReference type="ARBA" id="ARBA00004651"/>
    </source>
</evidence>
<dbReference type="InterPro" id="IPR020846">
    <property type="entry name" value="MFS_dom"/>
</dbReference>
<keyword evidence="13" id="KW-1185">Reference proteome</keyword>
<name>A0A6M8HZI7_9PROT</name>